<protein>
    <submittedName>
        <fullName evidence="1">Uncharacterized protein</fullName>
    </submittedName>
</protein>
<accession>A0ACB7T877</accession>
<comment type="caution">
    <text evidence="1">The sequence shown here is derived from an EMBL/GenBank/DDBJ whole genome shotgun (WGS) entry which is preliminary data.</text>
</comment>
<evidence type="ECO:0000313" key="2">
    <source>
        <dbReference type="Proteomes" id="UP000821845"/>
    </source>
</evidence>
<dbReference type="EMBL" id="CM023490">
    <property type="protein sequence ID" value="KAH6943273.1"/>
    <property type="molecule type" value="Genomic_DNA"/>
</dbReference>
<evidence type="ECO:0000313" key="1">
    <source>
        <dbReference type="EMBL" id="KAH6943273.1"/>
    </source>
</evidence>
<name>A0ACB7T877_HYAAI</name>
<gene>
    <name evidence="1" type="ORF">HPB50_018386</name>
</gene>
<organism evidence="1 2">
    <name type="scientific">Hyalomma asiaticum</name>
    <name type="common">Tick</name>
    <dbReference type="NCBI Taxonomy" id="266040"/>
    <lineage>
        <taxon>Eukaryota</taxon>
        <taxon>Metazoa</taxon>
        <taxon>Ecdysozoa</taxon>
        <taxon>Arthropoda</taxon>
        <taxon>Chelicerata</taxon>
        <taxon>Arachnida</taxon>
        <taxon>Acari</taxon>
        <taxon>Parasitiformes</taxon>
        <taxon>Ixodida</taxon>
        <taxon>Ixodoidea</taxon>
        <taxon>Ixodidae</taxon>
        <taxon>Hyalomminae</taxon>
        <taxon>Hyalomma</taxon>
    </lineage>
</organism>
<proteinExistence type="predicted"/>
<sequence>MIRWTTEMRIVEVVFESTSKKHRSTSDCLWCQRAEQLVGVFAGTMFNPTCYAMCADYLSQLDEGVLKKARFQSPLTEDQQVLDVGCGPGHFTRQFLLPYCQPCRRIVAADIDPGMVDFAKEHFSHEAIIYDILDVRF</sequence>
<reference evidence="1" key="1">
    <citation type="submission" date="2020-05" db="EMBL/GenBank/DDBJ databases">
        <title>Large-scale comparative analyses of tick genomes elucidate their genetic diversity and vector capacities.</title>
        <authorList>
            <person name="Jia N."/>
            <person name="Wang J."/>
            <person name="Shi W."/>
            <person name="Du L."/>
            <person name="Sun Y."/>
            <person name="Zhan W."/>
            <person name="Jiang J."/>
            <person name="Wang Q."/>
            <person name="Zhang B."/>
            <person name="Ji P."/>
            <person name="Sakyi L.B."/>
            <person name="Cui X."/>
            <person name="Yuan T."/>
            <person name="Jiang B."/>
            <person name="Yang W."/>
            <person name="Lam T.T.-Y."/>
            <person name="Chang Q."/>
            <person name="Ding S."/>
            <person name="Wang X."/>
            <person name="Zhu J."/>
            <person name="Ruan X."/>
            <person name="Zhao L."/>
            <person name="Wei J."/>
            <person name="Que T."/>
            <person name="Du C."/>
            <person name="Cheng J."/>
            <person name="Dai P."/>
            <person name="Han X."/>
            <person name="Huang E."/>
            <person name="Gao Y."/>
            <person name="Liu J."/>
            <person name="Shao H."/>
            <person name="Ye R."/>
            <person name="Li L."/>
            <person name="Wei W."/>
            <person name="Wang X."/>
            <person name="Wang C."/>
            <person name="Yang T."/>
            <person name="Huo Q."/>
            <person name="Li W."/>
            <person name="Guo W."/>
            <person name="Chen H."/>
            <person name="Zhou L."/>
            <person name="Ni X."/>
            <person name="Tian J."/>
            <person name="Zhou Y."/>
            <person name="Sheng Y."/>
            <person name="Liu T."/>
            <person name="Pan Y."/>
            <person name="Xia L."/>
            <person name="Li J."/>
            <person name="Zhao F."/>
            <person name="Cao W."/>
        </authorList>
    </citation>
    <scope>NUCLEOTIDE SEQUENCE</scope>
    <source>
        <strain evidence="1">Hyas-2018</strain>
    </source>
</reference>
<keyword evidence="2" id="KW-1185">Reference proteome</keyword>
<dbReference type="Proteomes" id="UP000821845">
    <property type="component" value="Chromosome 10"/>
</dbReference>